<dbReference type="Gene3D" id="3.40.30.10">
    <property type="entry name" value="Glutaredoxin"/>
    <property type="match status" value="1"/>
</dbReference>
<keyword evidence="3" id="KW-0479">Metal-binding</keyword>
<dbReference type="GO" id="GO:0005739">
    <property type="term" value="C:mitochondrion"/>
    <property type="evidence" value="ECO:0007669"/>
    <property type="project" value="GOC"/>
</dbReference>
<dbReference type="PANTHER" id="PTHR12151:SF5">
    <property type="entry name" value="AT19154P"/>
    <property type="match status" value="1"/>
</dbReference>
<dbReference type="STRING" id="1555241.A0A4P9X8L4"/>
<dbReference type="OrthoDB" id="270009at2759"/>
<evidence type="ECO:0000256" key="5">
    <source>
        <dbReference type="SAM" id="Phobius"/>
    </source>
</evidence>
<dbReference type="AlphaFoldDB" id="A0A4P9X8L4"/>
<dbReference type="SUPFAM" id="SSF52833">
    <property type="entry name" value="Thioredoxin-like"/>
    <property type="match status" value="1"/>
</dbReference>
<comment type="similarity">
    <text evidence="1">Belongs to the SCO1/2 family.</text>
</comment>
<evidence type="ECO:0000256" key="1">
    <source>
        <dbReference type="ARBA" id="ARBA00010996"/>
    </source>
</evidence>
<reference evidence="8" key="1">
    <citation type="journal article" date="2018" name="Nat. Microbiol.">
        <title>Leveraging single-cell genomics to expand the fungal tree of life.</title>
        <authorList>
            <person name="Ahrendt S.R."/>
            <person name="Quandt C.A."/>
            <person name="Ciobanu D."/>
            <person name="Clum A."/>
            <person name="Salamov A."/>
            <person name="Andreopoulos B."/>
            <person name="Cheng J.F."/>
            <person name="Woyke T."/>
            <person name="Pelin A."/>
            <person name="Henrissat B."/>
            <person name="Reynolds N.K."/>
            <person name="Benny G.L."/>
            <person name="Smith M.E."/>
            <person name="James T.Y."/>
            <person name="Grigoriev I.V."/>
        </authorList>
    </citation>
    <scope>NUCLEOTIDE SEQUENCE [LARGE SCALE GENOMIC DNA]</scope>
    <source>
        <strain evidence="8">ATCC 52028</strain>
    </source>
</reference>
<dbReference type="FunFam" id="3.40.30.10:FF:000013">
    <property type="entry name" value="Blast:Protein SCO1 homolog, mitochondrial"/>
    <property type="match status" value="1"/>
</dbReference>
<feature type="binding site" evidence="3">
    <location>
        <position position="95"/>
    </location>
    <ligand>
        <name>Cu cation</name>
        <dbReference type="ChEBI" id="CHEBI:23378"/>
    </ligand>
</feature>
<keyword evidence="5" id="KW-0812">Transmembrane</keyword>
<keyword evidence="5" id="KW-0472">Membrane</keyword>
<dbReference type="Pfam" id="PF02630">
    <property type="entry name" value="SCO1-SenC"/>
    <property type="match status" value="1"/>
</dbReference>
<dbReference type="PANTHER" id="PTHR12151">
    <property type="entry name" value="ELECTRON TRANSPORT PROTIN SCO1/SENC FAMILY MEMBER"/>
    <property type="match status" value="1"/>
</dbReference>
<evidence type="ECO:0000259" key="6">
    <source>
        <dbReference type="PROSITE" id="PS51352"/>
    </source>
</evidence>
<feature type="binding site" evidence="3">
    <location>
        <position position="91"/>
    </location>
    <ligand>
        <name>Cu cation</name>
        <dbReference type="ChEBI" id="CHEBI:23378"/>
    </ligand>
</feature>
<evidence type="ECO:0000256" key="2">
    <source>
        <dbReference type="ARBA" id="ARBA00023008"/>
    </source>
</evidence>
<proteinExistence type="inferred from homology"/>
<dbReference type="CDD" id="cd02968">
    <property type="entry name" value="SCO"/>
    <property type="match status" value="1"/>
</dbReference>
<dbReference type="InterPro" id="IPR036249">
    <property type="entry name" value="Thioredoxin-like_sf"/>
</dbReference>
<protein>
    <recommendedName>
        <fullName evidence="6">Thioredoxin domain-containing protein</fullName>
    </recommendedName>
</protein>
<dbReference type="GO" id="GO:0005507">
    <property type="term" value="F:copper ion binding"/>
    <property type="evidence" value="ECO:0007669"/>
    <property type="project" value="UniProtKB-ARBA"/>
</dbReference>
<dbReference type="PROSITE" id="PS51352">
    <property type="entry name" value="THIOREDOXIN_2"/>
    <property type="match status" value="1"/>
</dbReference>
<evidence type="ECO:0000313" key="8">
    <source>
        <dbReference type="Proteomes" id="UP000274922"/>
    </source>
</evidence>
<evidence type="ECO:0000313" key="7">
    <source>
        <dbReference type="EMBL" id="RKP01644.1"/>
    </source>
</evidence>
<sequence length="255" mass="28603">MRAQNRNREQDFSKNTWRSAAALAVSTALFVAYFQYEKFNASVQREMQQNAQVGRPLVGGPFSLVDHHGRPVTDQDFRGKWMLVYFGYTFCPDVCPEELEKMGTVIDAITAAEGEASINSSSANDDVAQYQHAPLVPLFISCDPKRDSIASIKEYLAQFHPTFLGLTGTHGQIKRVAKAYRLYYSAPPKAVDDDETDYLVDHSIFFYLMDPEGKYVFHFGRNETAEDVVARITAARQAYASYAVDEAKKAAPART</sequence>
<keyword evidence="4" id="KW-1015">Disulfide bond</keyword>
<keyword evidence="8" id="KW-1185">Reference proteome</keyword>
<keyword evidence="2 3" id="KW-0186">Copper</keyword>
<gene>
    <name evidence="7" type="ORF">CXG81DRAFT_29704</name>
</gene>
<organism evidence="7 8">
    <name type="scientific">Caulochytrium protostelioides</name>
    <dbReference type="NCBI Taxonomy" id="1555241"/>
    <lineage>
        <taxon>Eukaryota</taxon>
        <taxon>Fungi</taxon>
        <taxon>Fungi incertae sedis</taxon>
        <taxon>Chytridiomycota</taxon>
        <taxon>Chytridiomycota incertae sedis</taxon>
        <taxon>Chytridiomycetes</taxon>
        <taxon>Caulochytriales</taxon>
        <taxon>Caulochytriaceae</taxon>
        <taxon>Caulochytrium</taxon>
    </lineage>
</organism>
<dbReference type="GO" id="GO:0033617">
    <property type="term" value="P:mitochondrial respiratory chain complex IV assembly"/>
    <property type="evidence" value="ECO:0007669"/>
    <property type="project" value="TreeGrafter"/>
</dbReference>
<feature type="binding site" evidence="3">
    <location>
        <position position="202"/>
    </location>
    <ligand>
        <name>Cu cation</name>
        <dbReference type="ChEBI" id="CHEBI:23378"/>
    </ligand>
</feature>
<dbReference type="InterPro" id="IPR013766">
    <property type="entry name" value="Thioredoxin_domain"/>
</dbReference>
<feature type="domain" description="Thioredoxin" evidence="6">
    <location>
        <begin position="51"/>
        <end position="237"/>
    </location>
</feature>
<dbReference type="EMBL" id="ML014165">
    <property type="protein sequence ID" value="RKP01644.1"/>
    <property type="molecule type" value="Genomic_DNA"/>
</dbReference>
<accession>A0A4P9X8L4</accession>
<name>A0A4P9X8L4_9FUNG</name>
<feature type="transmembrane region" description="Helical" evidence="5">
    <location>
        <begin position="20"/>
        <end position="36"/>
    </location>
</feature>
<dbReference type="Proteomes" id="UP000274922">
    <property type="component" value="Unassembled WGS sequence"/>
</dbReference>
<evidence type="ECO:0000256" key="4">
    <source>
        <dbReference type="PIRSR" id="PIRSR603782-2"/>
    </source>
</evidence>
<evidence type="ECO:0000256" key="3">
    <source>
        <dbReference type="PIRSR" id="PIRSR603782-1"/>
    </source>
</evidence>
<feature type="disulfide bond" description="Redox-active" evidence="4">
    <location>
        <begin position="91"/>
        <end position="95"/>
    </location>
</feature>
<keyword evidence="5" id="KW-1133">Transmembrane helix</keyword>
<dbReference type="InterPro" id="IPR003782">
    <property type="entry name" value="SCO1/SenC"/>
</dbReference>